<dbReference type="Proteomes" id="UP001060085">
    <property type="component" value="Linkage Group LG05"/>
</dbReference>
<evidence type="ECO:0000313" key="1">
    <source>
        <dbReference type="EMBL" id="KAI5662508.1"/>
    </source>
</evidence>
<gene>
    <name evidence="1" type="ORF">M9H77_21831</name>
</gene>
<dbReference type="EMBL" id="CM044705">
    <property type="protein sequence ID" value="KAI5662508.1"/>
    <property type="molecule type" value="Genomic_DNA"/>
</dbReference>
<reference evidence="2" key="1">
    <citation type="journal article" date="2023" name="Nat. Plants">
        <title>Single-cell RNA sequencing provides a high-resolution roadmap for understanding the multicellular compartmentation of specialized metabolism.</title>
        <authorList>
            <person name="Sun S."/>
            <person name="Shen X."/>
            <person name="Li Y."/>
            <person name="Li Y."/>
            <person name="Wang S."/>
            <person name="Li R."/>
            <person name="Zhang H."/>
            <person name="Shen G."/>
            <person name="Guo B."/>
            <person name="Wei J."/>
            <person name="Xu J."/>
            <person name="St-Pierre B."/>
            <person name="Chen S."/>
            <person name="Sun C."/>
        </authorList>
    </citation>
    <scope>NUCLEOTIDE SEQUENCE [LARGE SCALE GENOMIC DNA]</scope>
</reference>
<evidence type="ECO:0000313" key="2">
    <source>
        <dbReference type="Proteomes" id="UP001060085"/>
    </source>
</evidence>
<sequence length="291" mass="32286">MFFKDVLHNVRASYRCSLFKTVYNCCETGFGRARLVPRTRASSDGVDDSDSREWIYLKRGVVLWRTWPNRSMWTPHHALRWDGRLETKVGPKADLINSGQTGFFLLCRHKVVLVKILLFLDTQIPYSAAIDLVAGFYFVGTTWHTTHVDGFIRRAHLWRLFPSSSYSLMEIVPERDSISVIDLSKSETIKGPVVQGVEPGVSIEEDPSEAESDGGMLPEPEGVAPVDDEGTSIGGSEGRYVGDGASSSTGGRQLLAQLQPPINVLDKDHGNPKIQRDPLVRKGSEMKAGEP</sequence>
<proteinExistence type="predicted"/>
<keyword evidence="2" id="KW-1185">Reference proteome</keyword>
<protein>
    <submittedName>
        <fullName evidence="1">Uncharacterized protein</fullName>
    </submittedName>
</protein>
<organism evidence="1 2">
    <name type="scientific">Catharanthus roseus</name>
    <name type="common">Madagascar periwinkle</name>
    <name type="synonym">Vinca rosea</name>
    <dbReference type="NCBI Taxonomy" id="4058"/>
    <lineage>
        <taxon>Eukaryota</taxon>
        <taxon>Viridiplantae</taxon>
        <taxon>Streptophyta</taxon>
        <taxon>Embryophyta</taxon>
        <taxon>Tracheophyta</taxon>
        <taxon>Spermatophyta</taxon>
        <taxon>Magnoliopsida</taxon>
        <taxon>eudicotyledons</taxon>
        <taxon>Gunneridae</taxon>
        <taxon>Pentapetalae</taxon>
        <taxon>asterids</taxon>
        <taxon>lamiids</taxon>
        <taxon>Gentianales</taxon>
        <taxon>Apocynaceae</taxon>
        <taxon>Rauvolfioideae</taxon>
        <taxon>Vinceae</taxon>
        <taxon>Catharanthinae</taxon>
        <taxon>Catharanthus</taxon>
    </lineage>
</organism>
<accession>A0ACC0ARD1</accession>
<comment type="caution">
    <text evidence="1">The sequence shown here is derived from an EMBL/GenBank/DDBJ whole genome shotgun (WGS) entry which is preliminary data.</text>
</comment>
<name>A0ACC0ARD1_CATRO</name>